<comment type="similarity">
    <text evidence="1 10">Belongs to the GHMP kinase family. IspE subfamily.</text>
</comment>
<evidence type="ECO:0000256" key="3">
    <source>
        <dbReference type="ARBA" id="ARBA00017473"/>
    </source>
</evidence>
<dbReference type="PANTHER" id="PTHR43527">
    <property type="entry name" value="4-DIPHOSPHOCYTIDYL-2-C-METHYL-D-ERYTHRITOL KINASE, CHLOROPLASTIC"/>
    <property type="match status" value="1"/>
</dbReference>
<dbReference type="InterPro" id="IPR036554">
    <property type="entry name" value="GHMP_kinase_C_sf"/>
</dbReference>
<dbReference type="InterPro" id="IPR020568">
    <property type="entry name" value="Ribosomal_Su5_D2-typ_SF"/>
</dbReference>
<evidence type="ECO:0000256" key="8">
    <source>
        <dbReference type="ARBA" id="ARBA00023229"/>
    </source>
</evidence>
<evidence type="ECO:0000256" key="6">
    <source>
        <dbReference type="ARBA" id="ARBA00022777"/>
    </source>
</evidence>
<keyword evidence="6 10" id="KW-0418">Kinase</keyword>
<dbReference type="InterPro" id="IPR013750">
    <property type="entry name" value="GHMP_kinase_C_dom"/>
</dbReference>
<comment type="function">
    <text evidence="10">Catalyzes the phosphorylation of the position 2 hydroxy group of 4-diphosphocytidyl-2C-methyl-D-erythritol.</text>
</comment>
<dbReference type="Pfam" id="PF08544">
    <property type="entry name" value="GHMP_kinases_C"/>
    <property type="match status" value="1"/>
</dbReference>
<evidence type="ECO:0000259" key="12">
    <source>
        <dbReference type="Pfam" id="PF08544"/>
    </source>
</evidence>
<keyword evidence="14" id="KW-1185">Reference proteome</keyword>
<dbReference type="RefSeq" id="WP_343164358.1">
    <property type="nucleotide sequence ID" value="NZ_JBHRSV010000019.1"/>
</dbReference>
<dbReference type="PIRSF" id="PIRSF010376">
    <property type="entry name" value="IspE"/>
    <property type="match status" value="1"/>
</dbReference>
<evidence type="ECO:0000256" key="7">
    <source>
        <dbReference type="ARBA" id="ARBA00022840"/>
    </source>
</evidence>
<evidence type="ECO:0000256" key="4">
    <source>
        <dbReference type="ARBA" id="ARBA00022679"/>
    </source>
</evidence>
<gene>
    <name evidence="10" type="primary">ispE</name>
    <name evidence="13" type="ORF">ACFOOR_10695</name>
</gene>
<comment type="caution">
    <text evidence="13">The sequence shown here is derived from an EMBL/GenBank/DDBJ whole genome shotgun (WGS) entry which is preliminary data.</text>
</comment>
<evidence type="ECO:0000313" key="14">
    <source>
        <dbReference type="Proteomes" id="UP001595379"/>
    </source>
</evidence>
<dbReference type="NCBIfam" id="NF011202">
    <property type="entry name" value="PRK14608.1"/>
    <property type="match status" value="1"/>
</dbReference>
<accession>A0ABV6ZZ10</accession>
<dbReference type="EC" id="2.7.1.148" evidence="2 10"/>
<evidence type="ECO:0000256" key="1">
    <source>
        <dbReference type="ARBA" id="ARBA00009684"/>
    </source>
</evidence>
<dbReference type="Proteomes" id="UP001595379">
    <property type="component" value="Unassembled WGS sequence"/>
</dbReference>
<dbReference type="Gene3D" id="3.30.70.890">
    <property type="entry name" value="GHMP kinase, C-terminal domain"/>
    <property type="match status" value="1"/>
</dbReference>
<keyword evidence="7 10" id="KW-0067">ATP-binding</keyword>
<dbReference type="NCBIfam" id="TIGR00154">
    <property type="entry name" value="ispE"/>
    <property type="match status" value="1"/>
</dbReference>
<evidence type="ECO:0000256" key="2">
    <source>
        <dbReference type="ARBA" id="ARBA00012052"/>
    </source>
</evidence>
<name>A0ABV6ZZ10_9PROT</name>
<feature type="binding site" evidence="10">
    <location>
        <begin position="95"/>
        <end position="105"/>
    </location>
    <ligand>
        <name>ATP</name>
        <dbReference type="ChEBI" id="CHEBI:30616"/>
    </ligand>
</feature>
<dbReference type="InterPro" id="IPR004424">
    <property type="entry name" value="IspE"/>
</dbReference>
<feature type="active site" evidence="10">
    <location>
        <position position="137"/>
    </location>
</feature>
<keyword evidence="5 10" id="KW-0547">Nucleotide-binding</keyword>
<dbReference type="GO" id="GO:0050515">
    <property type="term" value="F:4-(cytidine 5'-diphospho)-2-C-methyl-D-erythritol kinase activity"/>
    <property type="evidence" value="ECO:0007669"/>
    <property type="project" value="UniProtKB-EC"/>
</dbReference>
<organism evidence="13 14">
    <name type="scientific">Hyphobacterium vulgare</name>
    <dbReference type="NCBI Taxonomy" id="1736751"/>
    <lineage>
        <taxon>Bacteria</taxon>
        <taxon>Pseudomonadati</taxon>
        <taxon>Pseudomonadota</taxon>
        <taxon>Alphaproteobacteria</taxon>
        <taxon>Maricaulales</taxon>
        <taxon>Maricaulaceae</taxon>
        <taxon>Hyphobacterium</taxon>
    </lineage>
</organism>
<dbReference type="EMBL" id="JBHRSV010000019">
    <property type="protein sequence ID" value="MFC2926574.1"/>
    <property type="molecule type" value="Genomic_DNA"/>
</dbReference>
<reference evidence="14" key="1">
    <citation type="journal article" date="2019" name="Int. J. Syst. Evol. Microbiol.">
        <title>The Global Catalogue of Microorganisms (GCM) 10K type strain sequencing project: providing services to taxonomists for standard genome sequencing and annotation.</title>
        <authorList>
            <consortium name="The Broad Institute Genomics Platform"/>
            <consortium name="The Broad Institute Genome Sequencing Center for Infectious Disease"/>
            <person name="Wu L."/>
            <person name="Ma J."/>
        </authorList>
    </citation>
    <scope>NUCLEOTIDE SEQUENCE [LARGE SCALE GENOMIC DNA]</scope>
    <source>
        <strain evidence="14">KCTC 52487</strain>
    </source>
</reference>
<dbReference type="Gene3D" id="3.30.230.10">
    <property type="match status" value="1"/>
</dbReference>
<feature type="domain" description="GHMP kinase C-terminal" evidence="12">
    <location>
        <begin position="215"/>
        <end position="272"/>
    </location>
</feature>
<keyword evidence="8 10" id="KW-0414">Isoprene biosynthesis</keyword>
<proteinExistence type="inferred from homology"/>
<dbReference type="InterPro" id="IPR006204">
    <property type="entry name" value="GHMP_kinase_N_dom"/>
</dbReference>
<comment type="pathway">
    <text evidence="10">Isoprenoid biosynthesis; isopentenyl diphosphate biosynthesis via DXP pathway; isopentenyl diphosphate from 1-deoxy-D-xylulose 5-phosphate: step 3/6.</text>
</comment>
<protein>
    <recommendedName>
        <fullName evidence="3 10">4-diphosphocytidyl-2-C-methyl-D-erythritol kinase</fullName>
        <shortName evidence="10">CMK</shortName>
        <ecNumber evidence="2 10">2.7.1.148</ecNumber>
    </recommendedName>
    <alternativeName>
        <fullName evidence="9 10">4-(cytidine-5'-diphospho)-2-C-methyl-D-erythritol kinase</fullName>
    </alternativeName>
</protein>
<dbReference type="HAMAP" id="MF_00061">
    <property type="entry name" value="IspE"/>
    <property type="match status" value="1"/>
</dbReference>
<evidence type="ECO:0000259" key="11">
    <source>
        <dbReference type="Pfam" id="PF00288"/>
    </source>
</evidence>
<comment type="catalytic activity">
    <reaction evidence="10">
        <text>4-CDP-2-C-methyl-D-erythritol + ATP = 4-CDP-2-C-methyl-D-erythritol 2-phosphate + ADP + H(+)</text>
        <dbReference type="Rhea" id="RHEA:18437"/>
        <dbReference type="ChEBI" id="CHEBI:15378"/>
        <dbReference type="ChEBI" id="CHEBI:30616"/>
        <dbReference type="ChEBI" id="CHEBI:57823"/>
        <dbReference type="ChEBI" id="CHEBI:57919"/>
        <dbReference type="ChEBI" id="CHEBI:456216"/>
        <dbReference type="EC" id="2.7.1.148"/>
    </reaction>
</comment>
<dbReference type="Pfam" id="PF00288">
    <property type="entry name" value="GHMP_kinases_N"/>
    <property type="match status" value="1"/>
</dbReference>
<dbReference type="SUPFAM" id="SSF54211">
    <property type="entry name" value="Ribosomal protein S5 domain 2-like"/>
    <property type="match status" value="1"/>
</dbReference>
<evidence type="ECO:0000256" key="5">
    <source>
        <dbReference type="ARBA" id="ARBA00022741"/>
    </source>
</evidence>
<keyword evidence="4 10" id="KW-0808">Transferase</keyword>
<dbReference type="PANTHER" id="PTHR43527:SF2">
    <property type="entry name" value="4-DIPHOSPHOCYTIDYL-2-C-METHYL-D-ERYTHRITOL KINASE, CHLOROPLASTIC"/>
    <property type="match status" value="1"/>
</dbReference>
<dbReference type="SUPFAM" id="SSF55060">
    <property type="entry name" value="GHMP Kinase, C-terminal domain"/>
    <property type="match status" value="1"/>
</dbReference>
<feature type="active site" evidence="10">
    <location>
        <position position="9"/>
    </location>
</feature>
<evidence type="ECO:0000256" key="9">
    <source>
        <dbReference type="ARBA" id="ARBA00032554"/>
    </source>
</evidence>
<sequence length="290" mass="29982">MIREFAAAKINLTLRVGPVRPDGYHPVDSLVAFADWGDRLSFEPAETLSLDMTGEGADILRAEDGNLILKAAEILAGAAGIVEPGARIRLEKSIPLGSGLGGGSADAAATLRGLNRLWGMDWPDDMLAGLAAEIGSDVPACVLSRPLRMRGRGEIVELLEHWPALNALLVNPRVSVPTGRIFALYDTDPQRIGVMQNPVCLASGPAVAVIASGRNDLQPHAAGAVGLVADVLAALGELPGAHPVRMTGSGSTCFALFESQAAAVEAGRQLAAGHAGWLIQPATLGGTETA</sequence>
<evidence type="ECO:0000256" key="10">
    <source>
        <dbReference type="HAMAP-Rule" id="MF_00061"/>
    </source>
</evidence>
<dbReference type="InterPro" id="IPR014721">
    <property type="entry name" value="Ribsml_uS5_D2-typ_fold_subgr"/>
</dbReference>
<feature type="domain" description="GHMP kinase N-terminal" evidence="11">
    <location>
        <begin position="66"/>
        <end position="144"/>
    </location>
</feature>
<evidence type="ECO:0000313" key="13">
    <source>
        <dbReference type="EMBL" id="MFC2926574.1"/>
    </source>
</evidence>